<dbReference type="STRING" id="1136497.SAMN04489752_1881"/>
<evidence type="ECO:0000256" key="3">
    <source>
        <dbReference type="ARBA" id="ARBA00022679"/>
    </source>
</evidence>
<dbReference type="PANTHER" id="PTHR10629">
    <property type="entry name" value="CYTOSINE-SPECIFIC METHYLTRANSFERASE"/>
    <property type="match status" value="1"/>
</dbReference>
<keyword evidence="9" id="KW-1185">Reference proteome</keyword>
<evidence type="ECO:0000313" key="8">
    <source>
        <dbReference type="EMBL" id="SDS51741.1"/>
    </source>
</evidence>
<evidence type="ECO:0000256" key="6">
    <source>
        <dbReference type="PROSITE-ProRule" id="PRU01016"/>
    </source>
</evidence>
<dbReference type="PRINTS" id="PR00105">
    <property type="entry name" value="C5METTRFRASE"/>
</dbReference>
<evidence type="ECO:0000256" key="5">
    <source>
        <dbReference type="ARBA" id="ARBA00022747"/>
    </source>
</evidence>
<dbReference type="NCBIfam" id="TIGR00675">
    <property type="entry name" value="dcm"/>
    <property type="match status" value="1"/>
</dbReference>
<keyword evidence="5" id="KW-0680">Restriction system</keyword>
<comment type="similarity">
    <text evidence="6 7">Belongs to the class I-like SAM-binding methyltransferase superfamily. C5-methyltransferase family.</text>
</comment>
<name>A0A1H1SUX2_9MICO</name>
<gene>
    <name evidence="8" type="ORF">SAMN04489752_1881</name>
</gene>
<evidence type="ECO:0000313" key="9">
    <source>
        <dbReference type="Proteomes" id="UP000199597"/>
    </source>
</evidence>
<keyword evidence="2 6" id="KW-0489">Methyltransferase</keyword>
<dbReference type="InterPro" id="IPR029063">
    <property type="entry name" value="SAM-dependent_MTases_sf"/>
</dbReference>
<evidence type="ECO:0000256" key="2">
    <source>
        <dbReference type="ARBA" id="ARBA00022603"/>
    </source>
</evidence>
<dbReference type="GO" id="GO:0032259">
    <property type="term" value="P:methylation"/>
    <property type="evidence" value="ECO:0007669"/>
    <property type="project" value="UniProtKB-KW"/>
</dbReference>
<dbReference type="EC" id="2.1.1.37" evidence="1"/>
<dbReference type="PROSITE" id="PS51679">
    <property type="entry name" value="SAM_MT_C5"/>
    <property type="match status" value="1"/>
</dbReference>
<dbReference type="Gene3D" id="3.40.50.150">
    <property type="entry name" value="Vaccinia Virus protein VP39"/>
    <property type="match status" value="1"/>
</dbReference>
<dbReference type="PANTHER" id="PTHR10629:SF52">
    <property type="entry name" value="DNA (CYTOSINE-5)-METHYLTRANSFERASE 1"/>
    <property type="match status" value="1"/>
</dbReference>
<dbReference type="RefSeq" id="WP_197678122.1">
    <property type="nucleotide sequence ID" value="NZ_LT629766.1"/>
</dbReference>
<feature type="active site" evidence="6">
    <location>
        <position position="98"/>
    </location>
</feature>
<organism evidence="8 9">
    <name type="scientific">Brevibacterium siliguriense</name>
    <dbReference type="NCBI Taxonomy" id="1136497"/>
    <lineage>
        <taxon>Bacteria</taxon>
        <taxon>Bacillati</taxon>
        <taxon>Actinomycetota</taxon>
        <taxon>Actinomycetes</taxon>
        <taxon>Micrococcales</taxon>
        <taxon>Brevibacteriaceae</taxon>
        <taxon>Brevibacterium</taxon>
    </lineage>
</organism>
<reference evidence="9" key="1">
    <citation type="submission" date="2016-10" db="EMBL/GenBank/DDBJ databases">
        <authorList>
            <person name="Varghese N."/>
            <person name="Submissions S."/>
        </authorList>
    </citation>
    <scope>NUCLEOTIDE SEQUENCE [LARGE SCALE GENOMIC DNA]</scope>
    <source>
        <strain evidence="9">DSM 23676</strain>
    </source>
</reference>
<dbReference type="GO" id="GO:0003886">
    <property type="term" value="F:DNA (cytosine-5-)-methyltransferase activity"/>
    <property type="evidence" value="ECO:0007669"/>
    <property type="project" value="UniProtKB-EC"/>
</dbReference>
<dbReference type="AlphaFoldDB" id="A0A1H1SUX2"/>
<keyword evidence="3 6" id="KW-0808">Transferase</keyword>
<dbReference type="GO" id="GO:0044027">
    <property type="term" value="P:negative regulation of gene expression via chromosomal CpG island methylation"/>
    <property type="evidence" value="ECO:0007669"/>
    <property type="project" value="TreeGrafter"/>
</dbReference>
<dbReference type="GO" id="GO:0003677">
    <property type="term" value="F:DNA binding"/>
    <property type="evidence" value="ECO:0007669"/>
    <property type="project" value="TreeGrafter"/>
</dbReference>
<dbReference type="PROSITE" id="PS00095">
    <property type="entry name" value="C5_MTASE_2"/>
    <property type="match status" value="1"/>
</dbReference>
<evidence type="ECO:0000256" key="4">
    <source>
        <dbReference type="ARBA" id="ARBA00022691"/>
    </source>
</evidence>
<proteinExistence type="inferred from homology"/>
<dbReference type="SUPFAM" id="SSF53335">
    <property type="entry name" value="S-adenosyl-L-methionine-dependent methyltransferases"/>
    <property type="match status" value="1"/>
</dbReference>
<evidence type="ECO:0000256" key="1">
    <source>
        <dbReference type="ARBA" id="ARBA00011975"/>
    </source>
</evidence>
<dbReference type="Gene3D" id="3.90.120.10">
    <property type="entry name" value="DNA Methylase, subunit A, domain 2"/>
    <property type="match status" value="1"/>
</dbReference>
<dbReference type="Proteomes" id="UP000199597">
    <property type="component" value="Chromosome I"/>
</dbReference>
<dbReference type="GO" id="GO:0009307">
    <property type="term" value="P:DNA restriction-modification system"/>
    <property type="evidence" value="ECO:0007669"/>
    <property type="project" value="UniProtKB-KW"/>
</dbReference>
<keyword evidence="4 6" id="KW-0949">S-adenosyl-L-methionine</keyword>
<dbReference type="InterPro" id="IPR031303">
    <property type="entry name" value="C5_meth_CS"/>
</dbReference>
<evidence type="ECO:0000256" key="7">
    <source>
        <dbReference type="RuleBase" id="RU000416"/>
    </source>
</evidence>
<accession>A0A1H1SUX2</accession>
<sequence length="367" mass="40468">MSAELAETQQTMSAGQSMPMPVVIDFFSGCGGTSAGLRDAGMKIAAAVDFDSAAAATYRANFPGAEFHEVDIRKLAHDAFDHLVLNDAPLVFSACAPCQPYSSMRPTNSQARPQERSLLLTLIPFMDRLRPEVLIVENVPGLQRIPGGSTWNRFLRYLARAGYSTRWEVVDCRDYGVPQRRKRLVLLASRHGEIDLPTPTHGGNRQPYSSVRDWIGSLPDIQAGETCADDPLHRSGGLGELNLRRIMALPEGGSRLEWPDDLWLECHRNSKGHQDAYGRMRYDDTAPVLTTKCTDITNGRYGHPTQHRAISAREAALLQTFPMEYKFLGSLKSVTKQIGNAVPVLVAKAMGAHIIEHLRDAGFDIDG</sequence>
<dbReference type="Pfam" id="PF00145">
    <property type="entry name" value="DNA_methylase"/>
    <property type="match status" value="1"/>
</dbReference>
<dbReference type="EMBL" id="LT629766">
    <property type="protein sequence ID" value="SDS51741.1"/>
    <property type="molecule type" value="Genomic_DNA"/>
</dbReference>
<dbReference type="InterPro" id="IPR050390">
    <property type="entry name" value="C5-Methyltransferase"/>
</dbReference>
<protein>
    <recommendedName>
        <fullName evidence="1">DNA (cytosine-5-)-methyltransferase</fullName>
        <ecNumber evidence="1">2.1.1.37</ecNumber>
    </recommendedName>
</protein>
<dbReference type="InterPro" id="IPR001525">
    <property type="entry name" value="C5_MeTfrase"/>
</dbReference>